<dbReference type="Proteomes" id="UP000585802">
    <property type="component" value="Unassembled WGS sequence"/>
</dbReference>
<dbReference type="PROSITE" id="PS51257">
    <property type="entry name" value="PROKAR_LIPOPROTEIN"/>
    <property type="match status" value="1"/>
</dbReference>
<feature type="coiled-coil region" evidence="1">
    <location>
        <begin position="43"/>
        <end position="70"/>
    </location>
</feature>
<proteinExistence type="predicted"/>
<dbReference type="AlphaFoldDB" id="A0A7J4GR57"/>
<protein>
    <submittedName>
        <fullName evidence="2">Uncharacterized protein</fullName>
    </submittedName>
</protein>
<evidence type="ECO:0000313" key="3">
    <source>
        <dbReference type="Proteomes" id="UP000585802"/>
    </source>
</evidence>
<comment type="caution">
    <text evidence="2">The sequence shown here is derived from an EMBL/GenBank/DDBJ whole genome shotgun (WGS) entry which is preliminary data.</text>
</comment>
<name>A0A7J4GR57_9ARCH</name>
<reference evidence="3" key="1">
    <citation type="journal article" date="2019" name="bioRxiv">
        <title>Genome diversification in globally distributed novel marine Proteobacteria is linked to environmental adaptation.</title>
        <authorList>
            <person name="Zhou Z."/>
            <person name="Tran P.Q."/>
            <person name="Kieft K."/>
            <person name="Anantharaman K."/>
        </authorList>
    </citation>
    <scope>NUCLEOTIDE SEQUENCE [LARGE SCALE GENOMIC DNA]</scope>
</reference>
<feature type="non-terminal residue" evidence="2">
    <location>
        <position position="198"/>
    </location>
</feature>
<evidence type="ECO:0000256" key="1">
    <source>
        <dbReference type="SAM" id="Coils"/>
    </source>
</evidence>
<dbReference type="EMBL" id="DUCX01000024">
    <property type="protein sequence ID" value="HIF37085.1"/>
    <property type="molecule type" value="Genomic_DNA"/>
</dbReference>
<accession>A0A7J4GR57</accession>
<evidence type="ECO:0000313" key="2">
    <source>
        <dbReference type="EMBL" id="HIF37085.1"/>
    </source>
</evidence>
<gene>
    <name evidence="2" type="ORF">EYQ70_01515</name>
</gene>
<organism evidence="2 3">
    <name type="scientific">Marine Group III euryarchaeote</name>
    <dbReference type="NCBI Taxonomy" id="2173149"/>
    <lineage>
        <taxon>Archaea</taxon>
        <taxon>Methanobacteriati</taxon>
        <taxon>Thermoplasmatota</taxon>
        <taxon>Thermoplasmata</taxon>
        <taxon>Candidatus Thermoprofundales</taxon>
    </lineage>
</organism>
<keyword evidence="1" id="KW-0175">Coiled coil</keyword>
<sequence length="198" mass="22560">MNKVTTLGLAFLLIFSGCLGFGEDDTAEKEEKDTVEPVGENDLEGLENDVNLLTSRLDAEEAKLALLETRINGITDSPDALEVLGCREDEIARYTGDEWVCSEDTDTTLNNDEVWNIVSDDFDNVNIELETAWNSIDTLWDDLGHIQNDMWNTTDELYDEMNEVHYAIDELNNTIWYIGYEIDDLNSQVDDIWDAIYD</sequence>